<dbReference type="PANTHER" id="PTHR48081">
    <property type="entry name" value="AB HYDROLASE SUPERFAMILY PROTEIN C4A8.06C"/>
    <property type="match status" value="1"/>
</dbReference>
<evidence type="ECO:0000259" key="2">
    <source>
        <dbReference type="Pfam" id="PF07859"/>
    </source>
</evidence>
<evidence type="ECO:0000313" key="3">
    <source>
        <dbReference type="EMBL" id="QCI66566.1"/>
    </source>
</evidence>
<keyword evidence="4" id="KW-1185">Reference proteome</keyword>
<dbReference type="Pfam" id="PF07859">
    <property type="entry name" value="Abhydrolase_3"/>
    <property type="match status" value="1"/>
</dbReference>
<dbReference type="GO" id="GO:0016787">
    <property type="term" value="F:hydrolase activity"/>
    <property type="evidence" value="ECO:0007669"/>
    <property type="project" value="UniProtKB-KW"/>
</dbReference>
<feature type="domain" description="Alpha/beta hydrolase fold-3" evidence="2">
    <location>
        <begin position="69"/>
        <end position="164"/>
    </location>
</feature>
<reference evidence="3 4" key="1">
    <citation type="submission" date="2019-04" db="EMBL/GenBank/DDBJ databases">
        <title>Phreatobacter aquaticus sp. nov.</title>
        <authorList>
            <person name="Choi A."/>
        </authorList>
    </citation>
    <scope>NUCLEOTIDE SEQUENCE [LARGE SCALE GENOMIC DNA]</scope>
    <source>
        <strain evidence="3 4">KCTC 52518</strain>
    </source>
</reference>
<dbReference type="Proteomes" id="UP000298781">
    <property type="component" value="Chromosome"/>
</dbReference>
<dbReference type="KEGG" id="pstg:E8M01_21440"/>
<gene>
    <name evidence="3" type="ORF">E8M01_21440</name>
</gene>
<protein>
    <submittedName>
        <fullName evidence="3">Alpha/beta hydrolase</fullName>
    </submittedName>
</protein>
<dbReference type="Gene3D" id="3.40.50.1820">
    <property type="entry name" value="alpha/beta hydrolase"/>
    <property type="match status" value="1"/>
</dbReference>
<dbReference type="OrthoDB" id="9771666at2"/>
<organism evidence="3 4">
    <name type="scientific">Phreatobacter stygius</name>
    <dbReference type="NCBI Taxonomy" id="1940610"/>
    <lineage>
        <taxon>Bacteria</taxon>
        <taxon>Pseudomonadati</taxon>
        <taxon>Pseudomonadota</taxon>
        <taxon>Alphaproteobacteria</taxon>
        <taxon>Hyphomicrobiales</taxon>
        <taxon>Phreatobacteraceae</taxon>
        <taxon>Phreatobacter</taxon>
    </lineage>
</organism>
<evidence type="ECO:0000313" key="4">
    <source>
        <dbReference type="Proteomes" id="UP000298781"/>
    </source>
</evidence>
<sequence length="274" mass="29274">MSSPDLEIEYNNRARVADHPAVMHVWARDAAAYREASPAARLDQPYGAGARHRYDLFPAAAARHEAPLLLFIHGGYWQALDKTWFSQMARGANGHGLDVAVMSYDLCPAVTVAEIVGQVIACTRVLRERFGRRILPFGHSAGGHLAACLGATDWLSLGEPADLIAGILPISGLFHLAPLVPTSLNTALGLDAAAAARLSPLTWTPRRGLPVTTVVGGDEAPEYLRQSRSLIECWGVLGATTRAIEVAGANHFTVVLPFADPASELTRELAMLAG</sequence>
<proteinExistence type="predicted"/>
<dbReference type="EMBL" id="CP039690">
    <property type="protein sequence ID" value="QCI66566.1"/>
    <property type="molecule type" value="Genomic_DNA"/>
</dbReference>
<dbReference type="InterPro" id="IPR029058">
    <property type="entry name" value="AB_hydrolase_fold"/>
</dbReference>
<accession>A0A4D7BAQ4</accession>
<dbReference type="SUPFAM" id="SSF53474">
    <property type="entry name" value="alpha/beta-Hydrolases"/>
    <property type="match status" value="1"/>
</dbReference>
<dbReference type="InterPro" id="IPR050300">
    <property type="entry name" value="GDXG_lipolytic_enzyme"/>
</dbReference>
<dbReference type="AlphaFoldDB" id="A0A4D7BAQ4"/>
<evidence type="ECO:0000256" key="1">
    <source>
        <dbReference type="ARBA" id="ARBA00022801"/>
    </source>
</evidence>
<dbReference type="RefSeq" id="WP_136962007.1">
    <property type="nucleotide sequence ID" value="NZ_CP039690.1"/>
</dbReference>
<dbReference type="InterPro" id="IPR013094">
    <property type="entry name" value="AB_hydrolase_3"/>
</dbReference>
<dbReference type="PANTHER" id="PTHR48081:SF33">
    <property type="entry name" value="KYNURENINE FORMAMIDASE"/>
    <property type="match status" value="1"/>
</dbReference>
<keyword evidence="1 3" id="KW-0378">Hydrolase</keyword>
<name>A0A4D7BAQ4_9HYPH</name>